<proteinExistence type="inferred from homology"/>
<keyword evidence="5 7" id="KW-1133">Transmembrane helix</keyword>
<keyword evidence="4 7" id="KW-0812">Transmembrane</keyword>
<dbReference type="Gene3D" id="1.10.3720.10">
    <property type="entry name" value="MetI-like"/>
    <property type="match status" value="1"/>
</dbReference>
<protein>
    <submittedName>
        <fullName evidence="9">Peptide ABC transporter permease</fullName>
    </submittedName>
</protein>
<keyword evidence="10" id="KW-1185">Reference proteome</keyword>
<evidence type="ECO:0000256" key="3">
    <source>
        <dbReference type="ARBA" id="ARBA00022475"/>
    </source>
</evidence>
<evidence type="ECO:0000256" key="7">
    <source>
        <dbReference type="RuleBase" id="RU363032"/>
    </source>
</evidence>
<dbReference type="PROSITE" id="PS50928">
    <property type="entry name" value="ABC_TM1"/>
    <property type="match status" value="1"/>
</dbReference>
<feature type="transmembrane region" description="Helical" evidence="7">
    <location>
        <begin position="146"/>
        <end position="170"/>
    </location>
</feature>
<feature type="transmembrane region" description="Helical" evidence="7">
    <location>
        <begin position="35"/>
        <end position="54"/>
    </location>
</feature>
<dbReference type="RefSeq" id="WP_204005491.1">
    <property type="nucleotide sequence ID" value="NZ_BOPG01000061.1"/>
</dbReference>
<dbReference type="SUPFAM" id="SSF161098">
    <property type="entry name" value="MetI-like"/>
    <property type="match status" value="1"/>
</dbReference>
<evidence type="ECO:0000256" key="6">
    <source>
        <dbReference type="ARBA" id="ARBA00023136"/>
    </source>
</evidence>
<sequence length="300" mass="31059">MTDVAAAAKTDTQAGTGTVARTPFRMALRRFRRHPAALVSIGFLLLVVFAAIFARPLSGHDPNVVDLLAARQGPSGEHLLGTDPTGRDVLARLLFAARISLGVGIAAAALAVLIGAVLGGLAGLLGGWVDGVIMRVADMFMSFPSLVVMVVLAGILGPSVVTMVVAIGLFQWPVCGRIVRGVTLSLREQEYVLASRATGAGPGWLMSRHILPAALPPVSVAATLAVAQAIGLEATLSFLGLGVQPPAASWGNMLTDAQSLTVIRQEPWLWLSPGIAVALTVLAVNFVGDGLRDAVDPRSS</sequence>
<dbReference type="EMBL" id="BOPG01000061">
    <property type="protein sequence ID" value="GIJ60852.1"/>
    <property type="molecule type" value="Genomic_DNA"/>
</dbReference>
<dbReference type="Pfam" id="PF00528">
    <property type="entry name" value="BPD_transp_1"/>
    <property type="match status" value="1"/>
</dbReference>
<dbReference type="GO" id="GO:0005886">
    <property type="term" value="C:plasma membrane"/>
    <property type="evidence" value="ECO:0007669"/>
    <property type="project" value="UniProtKB-SubCell"/>
</dbReference>
<reference evidence="9" key="1">
    <citation type="submission" date="2021-01" db="EMBL/GenBank/DDBJ databases">
        <title>Whole genome shotgun sequence of Virgisporangium aurantiacum NBRC 16421.</title>
        <authorList>
            <person name="Komaki H."/>
            <person name="Tamura T."/>
        </authorList>
    </citation>
    <scope>NUCLEOTIDE SEQUENCE</scope>
    <source>
        <strain evidence="9">NBRC 16421</strain>
    </source>
</reference>
<evidence type="ECO:0000313" key="10">
    <source>
        <dbReference type="Proteomes" id="UP000612585"/>
    </source>
</evidence>
<dbReference type="PANTHER" id="PTHR43386:SF1">
    <property type="entry name" value="D,D-DIPEPTIDE TRANSPORT SYSTEM PERMEASE PROTEIN DDPC-RELATED"/>
    <property type="match status" value="1"/>
</dbReference>
<dbReference type="InterPro" id="IPR000515">
    <property type="entry name" value="MetI-like"/>
</dbReference>
<dbReference type="InterPro" id="IPR035906">
    <property type="entry name" value="MetI-like_sf"/>
</dbReference>
<dbReference type="InterPro" id="IPR025966">
    <property type="entry name" value="OppC_N"/>
</dbReference>
<dbReference type="CDD" id="cd06261">
    <property type="entry name" value="TM_PBP2"/>
    <property type="match status" value="1"/>
</dbReference>
<evidence type="ECO:0000313" key="9">
    <source>
        <dbReference type="EMBL" id="GIJ60852.1"/>
    </source>
</evidence>
<keyword evidence="3" id="KW-1003">Cell membrane</keyword>
<evidence type="ECO:0000259" key="8">
    <source>
        <dbReference type="PROSITE" id="PS50928"/>
    </source>
</evidence>
<name>A0A8J4E6I2_9ACTN</name>
<dbReference type="Proteomes" id="UP000612585">
    <property type="component" value="Unassembled WGS sequence"/>
</dbReference>
<keyword evidence="6 7" id="KW-0472">Membrane</keyword>
<accession>A0A8J4E6I2</accession>
<evidence type="ECO:0000256" key="5">
    <source>
        <dbReference type="ARBA" id="ARBA00022989"/>
    </source>
</evidence>
<dbReference type="Pfam" id="PF12911">
    <property type="entry name" value="OppC_N"/>
    <property type="match status" value="1"/>
</dbReference>
<dbReference type="GO" id="GO:0055085">
    <property type="term" value="P:transmembrane transport"/>
    <property type="evidence" value="ECO:0007669"/>
    <property type="project" value="InterPro"/>
</dbReference>
<comment type="caution">
    <text evidence="9">The sequence shown here is derived from an EMBL/GenBank/DDBJ whole genome shotgun (WGS) entry which is preliminary data.</text>
</comment>
<feature type="transmembrane region" description="Helical" evidence="7">
    <location>
        <begin position="99"/>
        <end position="125"/>
    </location>
</feature>
<keyword evidence="2 7" id="KW-0813">Transport</keyword>
<dbReference type="AlphaFoldDB" id="A0A8J4E6I2"/>
<comment type="subcellular location">
    <subcellularLocation>
        <location evidence="1 7">Cell membrane</location>
        <topology evidence="1 7">Multi-pass membrane protein</topology>
    </subcellularLocation>
</comment>
<evidence type="ECO:0000256" key="2">
    <source>
        <dbReference type="ARBA" id="ARBA00022448"/>
    </source>
</evidence>
<evidence type="ECO:0000256" key="4">
    <source>
        <dbReference type="ARBA" id="ARBA00022692"/>
    </source>
</evidence>
<comment type="similarity">
    <text evidence="7">Belongs to the binding-protein-dependent transport system permease family.</text>
</comment>
<gene>
    <name evidence="9" type="ORF">Vau01_083680</name>
</gene>
<dbReference type="PANTHER" id="PTHR43386">
    <property type="entry name" value="OLIGOPEPTIDE TRANSPORT SYSTEM PERMEASE PROTEIN APPC"/>
    <property type="match status" value="1"/>
</dbReference>
<dbReference type="InterPro" id="IPR050366">
    <property type="entry name" value="BP-dependent_transpt_permease"/>
</dbReference>
<organism evidence="9 10">
    <name type="scientific">Virgisporangium aurantiacum</name>
    <dbReference type="NCBI Taxonomy" id="175570"/>
    <lineage>
        <taxon>Bacteria</taxon>
        <taxon>Bacillati</taxon>
        <taxon>Actinomycetota</taxon>
        <taxon>Actinomycetes</taxon>
        <taxon>Micromonosporales</taxon>
        <taxon>Micromonosporaceae</taxon>
        <taxon>Virgisporangium</taxon>
    </lineage>
</organism>
<feature type="domain" description="ABC transmembrane type-1" evidence="8">
    <location>
        <begin position="97"/>
        <end position="288"/>
    </location>
</feature>
<evidence type="ECO:0000256" key="1">
    <source>
        <dbReference type="ARBA" id="ARBA00004651"/>
    </source>
</evidence>